<proteinExistence type="predicted"/>
<evidence type="ECO:0000313" key="1">
    <source>
        <dbReference type="EMBL" id="QHT13312.1"/>
    </source>
</evidence>
<dbReference type="AlphaFoldDB" id="A0A6C0DAA1"/>
<protein>
    <submittedName>
        <fullName evidence="1">Uncharacterized protein</fullName>
    </submittedName>
</protein>
<sequence>MDNPNIREDIQILQLKLEELRKNGVTDSFELEMEIINTMTDFYDKYPSLVKRLCREENQDNTFLFKMIDMLEKVNVGEKSLASVELNLSEELAGKYLYPVLQKENEAKAAQEKEKTD</sequence>
<accession>A0A6C0DAA1</accession>
<reference evidence="1" key="1">
    <citation type="journal article" date="2020" name="Nature">
        <title>Giant virus diversity and host interactions through global metagenomics.</title>
        <authorList>
            <person name="Schulz F."/>
            <person name="Roux S."/>
            <person name="Paez-Espino D."/>
            <person name="Jungbluth S."/>
            <person name="Walsh D.A."/>
            <person name="Denef V.J."/>
            <person name="McMahon K.D."/>
            <person name="Konstantinidis K.T."/>
            <person name="Eloe-Fadrosh E.A."/>
            <person name="Kyrpides N.C."/>
            <person name="Woyke T."/>
        </authorList>
    </citation>
    <scope>NUCLEOTIDE SEQUENCE</scope>
    <source>
        <strain evidence="1">GVMAG-M-3300023174-131</strain>
    </source>
</reference>
<name>A0A6C0DAA1_9ZZZZ</name>
<dbReference type="EMBL" id="MN739565">
    <property type="protein sequence ID" value="QHT13312.1"/>
    <property type="molecule type" value="Genomic_DNA"/>
</dbReference>
<organism evidence="1">
    <name type="scientific">viral metagenome</name>
    <dbReference type="NCBI Taxonomy" id="1070528"/>
    <lineage>
        <taxon>unclassified sequences</taxon>
        <taxon>metagenomes</taxon>
        <taxon>organismal metagenomes</taxon>
    </lineage>
</organism>